<evidence type="ECO:0000256" key="3">
    <source>
        <dbReference type="ARBA" id="ARBA00022723"/>
    </source>
</evidence>
<organism evidence="10 11">
    <name type="scientific">Chitinimonas taiwanensis DSM 18899</name>
    <dbReference type="NCBI Taxonomy" id="1121279"/>
    <lineage>
        <taxon>Bacteria</taxon>
        <taxon>Pseudomonadati</taxon>
        <taxon>Pseudomonadota</taxon>
        <taxon>Betaproteobacteria</taxon>
        <taxon>Neisseriales</taxon>
        <taxon>Chitinibacteraceae</taxon>
        <taxon>Chitinimonas</taxon>
    </lineage>
</organism>
<dbReference type="OrthoDB" id="517356at2"/>
<dbReference type="Proteomes" id="UP000186513">
    <property type="component" value="Unassembled WGS sequence"/>
</dbReference>
<dbReference type="EMBL" id="FPKR01000002">
    <property type="protein sequence ID" value="SFZ72486.1"/>
    <property type="molecule type" value="Genomic_DNA"/>
</dbReference>
<comment type="subcellular location">
    <subcellularLocation>
        <location evidence="8">Cytoplasm</location>
    </subcellularLocation>
</comment>
<evidence type="ECO:0000256" key="6">
    <source>
        <dbReference type="ARBA" id="ARBA00023098"/>
    </source>
</evidence>
<dbReference type="InterPro" id="IPR004568">
    <property type="entry name" value="Ppantetheine-prot_Trfase_dom"/>
</dbReference>
<dbReference type="Gene3D" id="3.90.470.20">
    <property type="entry name" value="4'-phosphopantetheinyl transferase domain"/>
    <property type="match status" value="1"/>
</dbReference>
<feature type="binding site" evidence="8">
    <location>
        <position position="8"/>
    </location>
    <ligand>
        <name>Mg(2+)</name>
        <dbReference type="ChEBI" id="CHEBI:18420"/>
    </ligand>
</feature>
<dbReference type="NCBIfam" id="TIGR00516">
    <property type="entry name" value="acpS"/>
    <property type="match status" value="1"/>
</dbReference>
<keyword evidence="2 8" id="KW-0808">Transferase</keyword>
<dbReference type="GO" id="GO:0000287">
    <property type="term" value="F:magnesium ion binding"/>
    <property type="evidence" value="ECO:0007669"/>
    <property type="project" value="UniProtKB-UniRule"/>
</dbReference>
<feature type="binding site" evidence="8">
    <location>
        <position position="57"/>
    </location>
    <ligand>
        <name>Mg(2+)</name>
        <dbReference type="ChEBI" id="CHEBI:18420"/>
    </ligand>
</feature>
<dbReference type="STRING" id="1121279.SAMN02745887_00644"/>
<comment type="cofactor">
    <cofactor evidence="8">
        <name>Mg(2+)</name>
        <dbReference type="ChEBI" id="CHEBI:18420"/>
    </cofactor>
</comment>
<evidence type="ECO:0000256" key="7">
    <source>
        <dbReference type="ARBA" id="ARBA00023160"/>
    </source>
</evidence>
<dbReference type="InterPro" id="IPR002582">
    <property type="entry name" value="ACPS"/>
</dbReference>
<proteinExistence type="inferred from homology"/>
<keyword evidence="4 8" id="KW-0276">Fatty acid metabolism</keyword>
<protein>
    <recommendedName>
        <fullName evidence="8">Holo-[acyl-carrier-protein] synthase</fullName>
        <shortName evidence="8">Holo-ACP synthase</shortName>
        <ecNumber evidence="8">2.7.8.7</ecNumber>
    </recommendedName>
    <alternativeName>
        <fullName evidence="8">4'-phosphopantetheinyl transferase AcpS</fullName>
    </alternativeName>
</protein>
<dbReference type="InterPro" id="IPR008278">
    <property type="entry name" value="4-PPantetheinyl_Trfase_dom"/>
</dbReference>
<name>A0A1K2H826_9NEIS</name>
<evidence type="ECO:0000256" key="8">
    <source>
        <dbReference type="HAMAP-Rule" id="MF_00101"/>
    </source>
</evidence>
<feature type="domain" description="4'-phosphopantetheinyl transferase" evidence="9">
    <location>
        <begin position="4"/>
        <end position="92"/>
    </location>
</feature>
<evidence type="ECO:0000256" key="2">
    <source>
        <dbReference type="ARBA" id="ARBA00022679"/>
    </source>
</evidence>
<keyword evidence="5 8" id="KW-0460">Magnesium</keyword>
<accession>A0A1K2H826</accession>
<dbReference type="NCBIfam" id="TIGR00556">
    <property type="entry name" value="pantethn_trn"/>
    <property type="match status" value="1"/>
</dbReference>
<evidence type="ECO:0000313" key="10">
    <source>
        <dbReference type="EMBL" id="SFZ72486.1"/>
    </source>
</evidence>
<dbReference type="Pfam" id="PF01648">
    <property type="entry name" value="ACPS"/>
    <property type="match status" value="1"/>
</dbReference>
<reference evidence="10 11" key="1">
    <citation type="submission" date="2016-11" db="EMBL/GenBank/DDBJ databases">
        <authorList>
            <person name="Jaros S."/>
            <person name="Januszkiewicz K."/>
            <person name="Wedrychowicz H."/>
        </authorList>
    </citation>
    <scope>NUCLEOTIDE SEQUENCE [LARGE SCALE GENOMIC DNA]</scope>
    <source>
        <strain evidence="10 11">DSM 18899</strain>
    </source>
</reference>
<sequence length="127" mass="13660">MIFGIGTDLVDIARIEQAYARHGRRFLARMLGPDELAGFVDDANSARFLAKRWAAKEAFAKALGTGIRPPVSLASIQICHDAAGRPLLQLDAAVLAHMQQLGAGRAHLSLSDERQQALAFVLIEAAV</sequence>
<dbReference type="GO" id="GO:0005737">
    <property type="term" value="C:cytoplasm"/>
    <property type="evidence" value="ECO:0007669"/>
    <property type="project" value="UniProtKB-SubCell"/>
</dbReference>
<dbReference type="GO" id="GO:0008897">
    <property type="term" value="F:holo-[acyl-carrier-protein] synthase activity"/>
    <property type="evidence" value="ECO:0007669"/>
    <property type="project" value="UniProtKB-UniRule"/>
</dbReference>
<evidence type="ECO:0000256" key="1">
    <source>
        <dbReference type="ARBA" id="ARBA00022516"/>
    </source>
</evidence>
<evidence type="ECO:0000256" key="4">
    <source>
        <dbReference type="ARBA" id="ARBA00022832"/>
    </source>
</evidence>
<gene>
    <name evidence="8" type="primary">acpS</name>
    <name evidence="10" type="ORF">SAMN02745887_00644</name>
</gene>
<dbReference type="EC" id="2.7.8.7" evidence="8"/>
<dbReference type="HAMAP" id="MF_00101">
    <property type="entry name" value="AcpS"/>
    <property type="match status" value="1"/>
</dbReference>
<evidence type="ECO:0000313" key="11">
    <source>
        <dbReference type="Proteomes" id="UP000186513"/>
    </source>
</evidence>
<comment type="similarity">
    <text evidence="8">Belongs to the P-Pant transferase superfamily. AcpS family.</text>
</comment>
<dbReference type="AlphaFoldDB" id="A0A1K2H826"/>
<dbReference type="InterPro" id="IPR037143">
    <property type="entry name" value="4-PPantetheinyl_Trfase_dom_sf"/>
</dbReference>
<keyword evidence="1 8" id="KW-0444">Lipid biosynthesis</keyword>
<dbReference type="GO" id="GO:0006633">
    <property type="term" value="P:fatty acid biosynthetic process"/>
    <property type="evidence" value="ECO:0007669"/>
    <property type="project" value="UniProtKB-UniRule"/>
</dbReference>
<keyword evidence="6 8" id="KW-0443">Lipid metabolism</keyword>
<dbReference type="RefSeq" id="WP_072427184.1">
    <property type="nucleotide sequence ID" value="NZ_FPKR01000002.1"/>
</dbReference>
<keyword evidence="11" id="KW-1185">Reference proteome</keyword>
<keyword evidence="7 8" id="KW-0275">Fatty acid biosynthesis</keyword>
<keyword evidence="3 8" id="KW-0479">Metal-binding</keyword>
<comment type="catalytic activity">
    <reaction evidence="8">
        <text>apo-[ACP] + CoA = holo-[ACP] + adenosine 3',5'-bisphosphate + H(+)</text>
        <dbReference type="Rhea" id="RHEA:12068"/>
        <dbReference type="Rhea" id="RHEA-COMP:9685"/>
        <dbReference type="Rhea" id="RHEA-COMP:9690"/>
        <dbReference type="ChEBI" id="CHEBI:15378"/>
        <dbReference type="ChEBI" id="CHEBI:29999"/>
        <dbReference type="ChEBI" id="CHEBI:57287"/>
        <dbReference type="ChEBI" id="CHEBI:58343"/>
        <dbReference type="ChEBI" id="CHEBI:64479"/>
        <dbReference type="EC" id="2.7.8.7"/>
    </reaction>
</comment>
<dbReference type="SUPFAM" id="SSF56214">
    <property type="entry name" value="4'-phosphopantetheinyl transferase"/>
    <property type="match status" value="1"/>
</dbReference>
<keyword evidence="8" id="KW-0963">Cytoplasm</keyword>
<comment type="function">
    <text evidence="8">Transfers the 4'-phosphopantetheine moiety from coenzyme A to a Ser of acyl-carrier-protein.</text>
</comment>
<evidence type="ECO:0000256" key="5">
    <source>
        <dbReference type="ARBA" id="ARBA00022842"/>
    </source>
</evidence>
<evidence type="ECO:0000259" key="9">
    <source>
        <dbReference type="Pfam" id="PF01648"/>
    </source>
</evidence>